<feature type="region of interest" description="Disordered" evidence="1">
    <location>
        <begin position="143"/>
        <end position="163"/>
    </location>
</feature>
<evidence type="ECO:0000256" key="1">
    <source>
        <dbReference type="SAM" id="MobiDB-lite"/>
    </source>
</evidence>
<dbReference type="AlphaFoldDB" id="A0A195FGT7"/>
<dbReference type="EMBL" id="KQ981606">
    <property type="protein sequence ID" value="KYN39452.1"/>
    <property type="molecule type" value="Genomic_DNA"/>
</dbReference>
<organism evidence="2 3">
    <name type="scientific">Trachymyrmex septentrionalis</name>
    <dbReference type="NCBI Taxonomy" id="34720"/>
    <lineage>
        <taxon>Eukaryota</taxon>
        <taxon>Metazoa</taxon>
        <taxon>Ecdysozoa</taxon>
        <taxon>Arthropoda</taxon>
        <taxon>Hexapoda</taxon>
        <taxon>Insecta</taxon>
        <taxon>Pterygota</taxon>
        <taxon>Neoptera</taxon>
        <taxon>Endopterygota</taxon>
        <taxon>Hymenoptera</taxon>
        <taxon>Apocrita</taxon>
        <taxon>Aculeata</taxon>
        <taxon>Formicoidea</taxon>
        <taxon>Formicidae</taxon>
        <taxon>Myrmicinae</taxon>
        <taxon>Trachymyrmex</taxon>
    </lineage>
</organism>
<keyword evidence="3" id="KW-1185">Reference proteome</keyword>
<accession>A0A195FGT7</accession>
<evidence type="ECO:0000313" key="2">
    <source>
        <dbReference type="EMBL" id="KYN39452.1"/>
    </source>
</evidence>
<evidence type="ECO:0000313" key="3">
    <source>
        <dbReference type="Proteomes" id="UP000078541"/>
    </source>
</evidence>
<protein>
    <submittedName>
        <fullName evidence="2">Uncharacterized protein</fullName>
    </submittedName>
</protein>
<gene>
    <name evidence="2" type="ORF">ALC56_05945</name>
</gene>
<proteinExistence type="predicted"/>
<reference evidence="2 3" key="1">
    <citation type="submission" date="2016-03" db="EMBL/GenBank/DDBJ databases">
        <title>Trachymyrmex septentrionalis WGS genome.</title>
        <authorList>
            <person name="Nygaard S."/>
            <person name="Hu H."/>
            <person name="Boomsma J."/>
            <person name="Zhang G."/>
        </authorList>
    </citation>
    <scope>NUCLEOTIDE SEQUENCE [LARGE SCALE GENOMIC DNA]</scope>
    <source>
        <strain evidence="2">Tsep2-gDNA-1</strain>
        <tissue evidence="2">Whole body</tissue>
    </source>
</reference>
<sequence length="197" mass="22294">MLIIKLSWEPIYPRERKRGRGRSRKIIKRNNVKRGRKSGEPEFPCLFLSGLACQARCESFLFPRGQERIKFRTKVNSRNSSISLSTSCRRILVQLALGQKQINLTRKRGAVFTGNHAATTETKRGRGRRRSLWAKEFVANAPSVRPHPRSNRQAVGPGGPSSFEEGGIGFNGTPFLFIFLGVFWPRSNVGPRGHDYL</sequence>
<dbReference type="Proteomes" id="UP000078541">
    <property type="component" value="Unassembled WGS sequence"/>
</dbReference>
<name>A0A195FGT7_9HYME</name>